<dbReference type="NCBIfam" id="NF010568">
    <property type="entry name" value="PRK13961.1"/>
    <property type="match status" value="1"/>
</dbReference>
<dbReference type="AlphaFoldDB" id="A0A5C5Y616"/>
<comment type="pathway">
    <text evidence="1 8">Purine metabolism; IMP biosynthesis via de novo pathway; 5-amino-1-(5-phospho-D-ribosyl)imidazole-4-carboxamide from 5-amino-1-(5-phospho-D-ribosyl)imidazole-4-carboxylate: step 1/2.</text>
</comment>
<dbReference type="HAMAP" id="MF_00137">
    <property type="entry name" value="SAICAR_synth"/>
    <property type="match status" value="1"/>
</dbReference>
<feature type="region of interest" description="Disordered" evidence="9">
    <location>
        <begin position="1"/>
        <end position="24"/>
    </location>
</feature>
<evidence type="ECO:0000256" key="2">
    <source>
        <dbReference type="ARBA" id="ARBA00010190"/>
    </source>
</evidence>
<gene>
    <name evidence="8 11" type="primary">purC</name>
    <name evidence="11" type="ORF">Pan14r_29670</name>
</gene>
<proteinExistence type="inferred from homology"/>
<dbReference type="EC" id="6.3.2.6" evidence="8"/>
<evidence type="ECO:0000256" key="9">
    <source>
        <dbReference type="SAM" id="MobiDB-lite"/>
    </source>
</evidence>
<dbReference type="PROSITE" id="PS01058">
    <property type="entry name" value="SAICAR_SYNTHETASE_2"/>
    <property type="match status" value="1"/>
</dbReference>
<evidence type="ECO:0000256" key="1">
    <source>
        <dbReference type="ARBA" id="ARBA00004672"/>
    </source>
</evidence>
<comment type="catalytic activity">
    <reaction evidence="7 8">
        <text>5-amino-1-(5-phospho-D-ribosyl)imidazole-4-carboxylate + L-aspartate + ATP = (2S)-2-[5-amino-1-(5-phospho-beta-D-ribosyl)imidazole-4-carboxamido]succinate + ADP + phosphate + 2 H(+)</text>
        <dbReference type="Rhea" id="RHEA:22628"/>
        <dbReference type="ChEBI" id="CHEBI:15378"/>
        <dbReference type="ChEBI" id="CHEBI:29991"/>
        <dbReference type="ChEBI" id="CHEBI:30616"/>
        <dbReference type="ChEBI" id="CHEBI:43474"/>
        <dbReference type="ChEBI" id="CHEBI:58443"/>
        <dbReference type="ChEBI" id="CHEBI:77657"/>
        <dbReference type="ChEBI" id="CHEBI:456216"/>
        <dbReference type="EC" id="6.3.2.6"/>
    </reaction>
</comment>
<dbReference type="PANTHER" id="PTHR43700:SF1">
    <property type="entry name" value="PHOSPHORIBOSYLAMINOIMIDAZOLE-SUCCINOCARBOXAMIDE SYNTHASE"/>
    <property type="match status" value="1"/>
</dbReference>
<keyword evidence="6 8" id="KW-0067">ATP-binding</keyword>
<dbReference type="Proteomes" id="UP000317238">
    <property type="component" value="Unassembled WGS sequence"/>
</dbReference>
<dbReference type="SUPFAM" id="SSF56104">
    <property type="entry name" value="SAICAR synthase-like"/>
    <property type="match status" value="1"/>
</dbReference>
<dbReference type="EMBL" id="SJPL01000001">
    <property type="protein sequence ID" value="TWT70660.1"/>
    <property type="molecule type" value="Genomic_DNA"/>
</dbReference>
<name>A0A5C5Y616_9PLAN</name>
<dbReference type="NCBIfam" id="TIGR00081">
    <property type="entry name" value="purC"/>
    <property type="match status" value="1"/>
</dbReference>
<dbReference type="GO" id="GO:0005737">
    <property type="term" value="C:cytoplasm"/>
    <property type="evidence" value="ECO:0007669"/>
    <property type="project" value="TreeGrafter"/>
</dbReference>
<dbReference type="UniPathway" id="UPA00074">
    <property type="reaction ID" value="UER00131"/>
</dbReference>
<comment type="similarity">
    <text evidence="2 8">Belongs to the SAICAR synthetase family.</text>
</comment>
<organism evidence="11 12">
    <name type="scientific">Crateriforma conspicua</name>
    <dbReference type="NCBI Taxonomy" id="2527996"/>
    <lineage>
        <taxon>Bacteria</taxon>
        <taxon>Pseudomonadati</taxon>
        <taxon>Planctomycetota</taxon>
        <taxon>Planctomycetia</taxon>
        <taxon>Planctomycetales</taxon>
        <taxon>Planctomycetaceae</taxon>
        <taxon>Crateriforma</taxon>
    </lineage>
</organism>
<dbReference type="Gene3D" id="3.30.200.20">
    <property type="entry name" value="Phosphorylase Kinase, domain 1"/>
    <property type="match status" value="1"/>
</dbReference>
<dbReference type="Pfam" id="PF01259">
    <property type="entry name" value="SAICAR_synt"/>
    <property type="match status" value="1"/>
</dbReference>
<evidence type="ECO:0000256" key="4">
    <source>
        <dbReference type="ARBA" id="ARBA00022741"/>
    </source>
</evidence>
<sequence length="357" mass="39373">MTNQPTDTNWANFRETDSVPNPIGRVGLPRAGYLSRLTLNLRDSLTMNPQSENPSAQNPANSSDLYQFDGNGALLSTALPLPRRSGKVRDVYDLGSGLLIVSTDRISAFDYILPNGIPGKGELLTRMSGFWFESLDIPHHLVSLDVPDDLANKFDVTPLAGRIMVTAKADVVPFECVVRGYLEGSGWREYQAGGSVCGVELPAGLRQCDRLPRPIFTPATKADEGHDENVSFDVMAAALGAERANHLRDLSLQVFDRASRIAQDKGIIIADTKFEFGVVDDDRVILIDEVLTPDSSRFWSADIYQPGHSQPSFDKQFVREYLSQCGWDKNSPPPVLPAEIVEKTAEKYAEAYRRLAS</sequence>
<evidence type="ECO:0000256" key="3">
    <source>
        <dbReference type="ARBA" id="ARBA00022598"/>
    </source>
</evidence>
<evidence type="ECO:0000313" key="11">
    <source>
        <dbReference type="EMBL" id="TWT70660.1"/>
    </source>
</evidence>
<dbReference type="CDD" id="cd01414">
    <property type="entry name" value="SAICAR_synt_Sc"/>
    <property type="match status" value="1"/>
</dbReference>
<protein>
    <recommendedName>
        <fullName evidence="8">Phosphoribosylaminoimidazole-succinocarboxamide synthase</fullName>
        <ecNumber evidence="8">6.3.2.6</ecNumber>
    </recommendedName>
    <alternativeName>
        <fullName evidence="8">SAICAR synthetase</fullName>
    </alternativeName>
</protein>
<evidence type="ECO:0000256" key="8">
    <source>
        <dbReference type="HAMAP-Rule" id="MF_00137"/>
    </source>
</evidence>
<feature type="compositionally biased region" description="Polar residues" evidence="9">
    <location>
        <begin position="1"/>
        <end position="11"/>
    </location>
</feature>
<keyword evidence="5 8" id="KW-0658">Purine biosynthesis</keyword>
<reference evidence="11 12" key="1">
    <citation type="submission" date="2019-02" db="EMBL/GenBank/DDBJ databases">
        <title>Deep-cultivation of Planctomycetes and their phenomic and genomic characterization uncovers novel biology.</title>
        <authorList>
            <person name="Wiegand S."/>
            <person name="Jogler M."/>
            <person name="Boedeker C."/>
            <person name="Pinto D."/>
            <person name="Vollmers J."/>
            <person name="Rivas-Marin E."/>
            <person name="Kohn T."/>
            <person name="Peeters S.H."/>
            <person name="Heuer A."/>
            <person name="Rast P."/>
            <person name="Oberbeckmann S."/>
            <person name="Bunk B."/>
            <person name="Jeske O."/>
            <person name="Meyerdierks A."/>
            <person name="Storesund J.E."/>
            <person name="Kallscheuer N."/>
            <person name="Luecker S."/>
            <person name="Lage O.M."/>
            <person name="Pohl T."/>
            <person name="Merkel B.J."/>
            <person name="Hornburger P."/>
            <person name="Mueller R.-W."/>
            <person name="Bruemmer F."/>
            <person name="Labrenz M."/>
            <person name="Spormann A.M."/>
            <person name="Op Den Camp H."/>
            <person name="Overmann J."/>
            <person name="Amann R."/>
            <person name="Jetten M.S.M."/>
            <person name="Mascher T."/>
            <person name="Medema M.H."/>
            <person name="Devos D.P."/>
            <person name="Kaster A.-K."/>
            <person name="Ovreas L."/>
            <person name="Rohde M."/>
            <person name="Galperin M.Y."/>
            <person name="Jogler C."/>
        </authorList>
    </citation>
    <scope>NUCLEOTIDE SEQUENCE [LARGE SCALE GENOMIC DNA]</scope>
    <source>
        <strain evidence="11 12">Pan14r</strain>
    </source>
</reference>
<dbReference type="FunFam" id="3.30.470.20:FF:000015">
    <property type="entry name" value="Phosphoribosylaminoimidazole-succinocarboxamide synthase"/>
    <property type="match status" value="1"/>
</dbReference>
<evidence type="ECO:0000256" key="5">
    <source>
        <dbReference type="ARBA" id="ARBA00022755"/>
    </source>
</evidence>
<dbReference type="GO" id="GO:0006189">
    <property type="term" value="P:'de novo' IMP biosynthetic process"/>
    <property type="evidence" value="ECO:0007669"/>
    <property type="project" value="UniProtKB-UniRule"/>
</dbReference>
<keyword evidence="4 8" id="KW-0547">Nucleotide-binding</keyword>
<keyword evidence="3 8" id="KW-0436">Ligase</keyword>
<dbReference type="GO" id="GO:0004639">
    <property type="term" value="F:phosphoribosylaminoimidazolesuccinocarboxamide synthase activity"/>
    <property type="evidence" value="ECO:0007669"/>
    <property type="project" value="UniProtKB-UniRule"/>
</dbReference>
<evidence type="ECO:0000313" key="12">
    <source>
        <dbReference type="Proteomes" id="UP000317238"/>
    </source>
</evidence>
<dbReference type="InterPro" id="IPR001636">
    <property type="entry name" value="SAICAR_synth"/>
</dbReference>
<feature type="domain" description="SAICAR synthetase/ADE2 N-terminal" evidence="10">
    <location>
        <begin position="85"/>
        <end position="331"/>
    </location>
</feature>
<dbReference type="Gene3D" id="3.30.470.20">
    <property type="entry name" value="ATP-grasp fold, B domain"/>
    <property type="match status" value="1"/>
</dbReference>
<evidence type="ECO:0000256" key="7">
    <source>
        <dbReference type="ARBA" id="ARBA00048475"/>
    </source>
</evidence>
<dbReference type="PROSITE" id="PS01057">
    <property type="entry name" value="SAICAR_SYNTHETASE_1"/>
    <property type="match status" value="1"/>
</dbReference>
<comment type="caution">
    <text evidence="11">The sequence shown here is derived from an EMBL/GenBank/DDBJ whole genome shotgun (WGS) entry which is preliminary data.</text>
</comment>
<evidence type="ECO:0000259" key="10">
    <source>
        <dbReference type="Pfam" id="PF01259"/>
    </source>
</evidence>
<dbReference type="InterPro" id="IPR028923">
    <property type="entry name" value="SAICAR_synt/ADE2_N"/>
</dbReference>
<dbReference type="InterPro" id="IPR018236">
    <property type="entry name" value="SAICAR_synthetase_CS"/>
</dbReference>
<accession>A0A5C5Y616</accession>
<evidence type="ECO:0000256" key="6">
    <source>
        <dbReference type="ARBA" id="ARBA00022840"/>
    </source>
</evidence>
<dbReference type="GO" id="GO:0005524">
    <property type="term" value="F:ATP binding"/>
    <property type="evidence" value="ECO:0007669"/>
    <property type="project" value="UniProtKB-KW"/>
</dbReference>
<keyword evidence="12" id="KW-1185">Reference proteome</keyword>
<dbReference type="PANTHER" id="PTHR43700">
    <property type="entry name" value="PHOSPHORIBOSYLAMINOIMIDAZOLE-SUCCINOCARBOXAMIDE SYNTHASE"/>
    <property type="match status" value="1"/>
</dbReference>